<sequence length="183" mass="19685">MSTRTAEFDGIDAEGLERLSAKNKQNPSHGHKVVKSRTVAESGFRNQNYVREHQPFLISEPPQLLGDDEAPNPTEIALGALGSCVSVGLVANATAREVALSRVEVNVEGDIDISATWGVGDLDPEKRLGVHTIRIHVTLEGDADEATLQEITDNAVKWSPVVNTFTRSAALETTLNDGGRSTE</sequence>
<dbReference type="InterPro" id="IPR036102">
    <property type="entry name" value="OsmC/Ohrsf"/>
</dbReference>
<dbReference type="Proteomes" id="UP000824151">
    <property type="component" value="Unassembled WGS sequence"/>
</dbReference>
<reference evidence="1" key="2">
    <citation type="submission" date="2021-04" db="EMBL/GenBank/DDBJ databases">
        <authorList>
            <person name="Gilroy R."/>
        </authorList>
    </citation>
    <scope>NUCLEOTIDE SEQUENCE</scope>
    <source>
        <strain evidence="1">ChiHejej3B27-3195</strain>
    </source>
</reference>
<dbReference type="Pfam" id="PF02566">
    <property type="entry name" value="OsmC"/>
    <property type="match status" value="1"/>
</dbReference>
<dbReference type="SUPFAM" id="SSF82784">
    <property type="entry name" value="OsmC-like"/>
    <property type="match status" value="1"/>
</dbReference>
<dbReference type="Gene3D" id="3.30.300.20">
    <property type="match status" value="1"/>
</dbReference>
<evidence type="ECO:0000313" key="2">
    <source>
        <dbReference type="Proteomes" id="UP000824151"/>
    </source>
</evidence>
<dbReference type="PANTHER" id="PTHR35368">
    <property type="entry name" value="HYDROPEROXIDE REDUCTASE"/>
    <property type="match status" value="1"/>
</dbReference>
<reference evidence="1" key="1">
    <citation type="journal article" date="2021" name="PeerJ">
        <title>Extensive microbial diversity within the chicken gut microbiome revealed by metagenomics and culture.</title>
        <authorList>
            <person name="Gilroy R."/>
            <person name="Ravi A."/>
            <person name="Getino M."/>
            <person name="Pursley I."/>
            <person name="Horton D.L."/>
            <person name="Alikhan N.F."/>
            <person name="Baker D."/>
            <person name="Gharbi K."/>
            <person name="Hall N."/>
            <person name="Watson M."/>
            <person name="Adriaenssens E.M."/>
            <person name="Foster-Nyarko E."/>
            <person name="Jarju S."/>
            <person name="Secka A."/>
            <person name="Antonio M."/>
            <person name="Oren A."/>
            <person name="Chaudhuri R.R."/>
            <person name="La Ragione R."/>
            <person name="Hildebrand F."/>
            <person name="Pallen M.J."/>
        </authorList>
    </citation>
    <scope>NUCLEOTIDE SEQUENCE</scope>
    <source>
        <strain evidence="1">ChiHejej3B27-3195</strain>
    </source>
</reference>
<protein>
    <submittedName>
        <fullName evidence="1">OsmC family protein</fullName>
    </submittedName>
</protein>
<dbReference type="InterPro" id="IPR015946">
    <property type="entry name" value="KH_dom-like_a/b"/>
</dbReference>
<dbReference type="PANTHER" id="PTHR35368:SF1">
    <property type="entry name" value="HYDROPEROXIDE REDUCTASE"/>
    <property type="match status" value="1"/>
</dbReference>
<dbReference type="EMBL" id="DXGD01000242">
    <property type="protein sequence ID" value="HIW99799.1"/>
    <property type="molecule type" value="Genomic_DNA"/>
</dbReference>
<dbReference type="AlphaFoldDB" id="A0A9D2A855"/>
<evidence type="ECO:0000313" key="1">
    <source>
        <dbReference type="EMBL" id="HIW99799.1"/>
    </source>
</evidence>
<dbReference type="InterPro" id="IPR052924">
    <property type="entry name" value="OsmC/Ohr_hydroprdx_reductase"/>
</dbReference>
<accession>A0A9D2A855</accession>
<organism evidence="1 2">
    <name type="scientific">Candidatus Nesterenkonia stercoripullorum</name>
    <dbReference type="NCBI Taxonomy" id="2838701"/>
    <lineage>
        <taxon>Bacteria</taxon>
        <taxon>Bacillati</taxon>
        <taxon>Actinomycetota</taxon>
        <taxon>Actinomycetes</taxon>
        <taxon>Micrococcales</taxon>
        <taxon>Micrococcaceae</taxon>
        <taxon>Nesterenkonia</taxon>
    </lineage>
</organism>
<name>A0A9D2A855_9MICC</name>
<gene>
    <name evidence="1" type="ORF">H9871_06615</name>
</gene>
<proteinExistence type="predicted"/>
<dbReference type="InterPro" id="IPR003718">
    <property type="entry name" value="OsmC/Ohr_fam"/>
</dbReference>
<comment type="caution">
    <text evidence="1">The sequence shown here is derived from an EMBL/GenBank/DDBJ whole genome shotgun (WGS) entry which is preliminary data.</text>
</comment>